<dbReference type="SFLD" id="SFLDG01129">
    <property type="entry name" value="C1.5:_HAD__Beta-PGM__Phosphata"/>
    <property type="match status" value="1"/>
</dbReference>
<evidence type="ECO:0000313" key="12">
    <source>
        <dbReference type="Proteomes" id="UP000533469"/>
    </source>
</evidence>
<comment type="caution">
    <text evidence="11">The sequence shown here is derived from an EMBL/GenBank/DDBJ whole genome shotgun (WGS) entry which is preliminary data.</text>
</comment>
<dbReference type="InterPro" id="IPR050155">
    <property type="entry name" value="HAD-like_hydrolase_sf"/>
</dbReference>
<evidence type="ECO:0000256" key="6">
    <source>
        <dbReference type="ARBA" id="ARBA00022723"/>
    </source>
</evidence>
<dbReference type="Pfam" id="PF13419">
    <property type="entry name" value="HAD_2"/>
    <property type="match status" value="1"/>
</dbReference>
<dbReference type="InterPro" id="IPR036412">
    <property type="entry name" value="HAD-like_sf"/>
</dbReference>
<proteinExistence type="inferred from homology"/>
<keyword evidence="12" id="KW-1185">Reference proteome</keyword>
<name>A0A839YZY4_9HYPH</name>
<dbReference type="InterPro" id="IPR023198">
    <property type="entry name" value="PGP-like_dom2"/>
</dbReference>
<keyword evidence="7 10" id="KW-0378">Hydrolase</keyword>
<accession>A0A839YZY4</accession>
<dbReference type="InterPro" id="IPR037512">
    <property type="entry name" value="PGPase_prok"/>
</dbReference>
<dbReference type="AlphaFoldDB" id="A0A839YZY4"/>
<dbReference type="HAMAP" id="MF_00495">
    <property type="entry name" value="GPH_hydrolase_bact"/>
    <property type="match status" value="1"/>
</dbReference>
<reference evidence="11 12" key="1">
    <citation type="submission" date="2020-08" db="EMBL/GenBank/DDBJ databases">
        <title>Genomic Encyclopedia of Type Strains, Phase IV (KMG-IV): sequencing the most valuable type-strain genomes for metagenomic binning, comparative biology and taxonomic classification.</title>
        <authorList>
            <person name="Goeker M."/>
        </authorList>
    </citation>
    <scope>NUCLEOTIDE SEQUENCE [LARGE SCALE GENOMIC DNA]</scope>
    <source>
        <strain evidence="11 12">DSM 5895</strain>
    </source>
</reference>
<sequence>MPRSSAPPAVIAFDLDGTLVDTAPDLLDTLDIVLAEAGAPPLPRDDTRRMIGAGAKALVNRGLTAAGIRVDEATFATLYDRFLDHYAAHIADSSRPFPGLLEALDELAARGHVLAVCTNKLEYLSRLLLDRLGLTGRFAVIAGSDTFPVYKPDAGHLLGTIARAGGVPERAIMVGDSATDVLTAKNARIPVIVVPFGYTETPAEELGGDALIHHYERLPETVEELLIHGPWRERA</sequence>
<keyword evidence="8 10" id="KW-0460">Magnesium</keyword>
<evidence type="ECO:0000256" key="9">
    <source>
        <dbReference type="ARBA" id="ARBA00023277"/>
    </source>
</evidence>
<dbReference type="GO" id="GO:0046872">
    <property type="term" value="F:metal ion binding"/>
    <property type="evidence" value="ECO:0007669"/>
    <property type="project" value="UniProtKB-KW"/>
</dbReference>
<protein>
    <recommendedName>
        <fullName evidence="5 10">Phosphoglycolate phosphatase</fullName>
        <shortName evidence="10">PGP</shortName>
        <shortName evidence="10">PGPase</shortName>
        <ecNumber evidence="5 10">3.1.3.18</ecNumber>
    </recommendedName>
</protein>
<dbReference type="PANTHER" id="PTHR43434:SF1">
    <property type="entry name" value="PHOSPHOGLYCOLATE PHOSPHATASE"/>
    <property type="match status" value="1"/>
</dbReference>
<evidence type="ECO:0000256" key="3">
    <source>
        <dbReference type="ARBA" id="ARBA00004818"/>
    </source>
</evidence>
<dbReference type="RefSeq" id="WP_183188223.1">
    <property type="nucleotide sequence ID" value="NZ_JACICD010000001.1"/>
</dbReference>
<evidence type="ECO:0000313" key="11">
    <source>
        <dbReference type="EMBL" id="MBB3770074.1"/>
    </source>
</evidence>
<keyword evidence="6 10" id="KW-0479">Metal-binding</keyword>
<dbReference type="EMBL" id="JACICD010000001">
    <property type="protein sequence ID" value="MBB3770074.1"/>
    <property type="molecule type" value="Genomic_DNA"/>
</dbReference>
<dbReference type="Gene3D" id="1.10.150.240">
    <property type="entry name" value="Putative phosphatase, domain 2"/>
    <property type="match status" value="1"/>
</dbReference>
<dbReference type="GO" id="GO:0006281">
    <property type="term" value="P:DNA repair"/>
    <property type="evidence" value="ECO:0007669"/>
    <property type="project" value="TreeGrafter"/>
</dbReference>
<dbReference type="Gene3D" id="3.40.50.1000">
    <property type="entry name" value="HAD superfamily/HAD-like"/>
    <property type="match status" value="1"/>
</dbReference>
<dbReference type="InterPro" id="IPR023214">
    <property type="entry name" value="HAD_sf"/>
</dbReference>
<dbReference type="Proteomes" id="UP000533469">
    <property type="component" value="Unassembled WGS sequence"/>
</dbReference>
<evidence type="ECO:0000256" key="5">
    <source>
        <dbReference type="ARBA" id="ARBA00013078"/>
    </source>
</evidence>
<comment type="similarity">
    <text evidence="4 10">Belongs to the HAD-like hydrolase superfamily. CbbY/CbbZ/Gph/YieH family.</text>
</comment>
<organism evidence="11 12">
    <name type="scientific">Ancylobacter tetraedralis</name>
    <dbReference type="NCBI Taxonomy" id="217068"/>
    <lineage>
        <taxon>Bacteria</taxon>
        <taxon>Pseudomonadati</taxon>
        <taxon>Pseudomonadota</taxon>
        <taxon>Alphaproteobacteria</taxon>
        <taxon>Hyphomicrobiales</taxon>
        <taxon>Xanthobacteraceae</taxon>
        <taxon>Ancylobacter</taxon>
    </lineage>
</organism>
<evidence type="ECO:0000256" key="8">
    <source>
        <dbReference type="ARBA" id="ARBA00022842"/>
    </source>
</evidence>
<comment type="cofactor">
    <cofactor evidence="2 10">
        <name>Mg(2+)</name>
        <dbReference type="ChEBI" id="CHEBI:18420"/>
    </cofactor>
</comment>
<evidence type="ECO:0000256" key="10">
    <source>
        <dbReference type="HAMAP-Rule" id="MF_00495"/>
    </source>
</evidence>
<dbReference type="GO" id="GO:0008967">
    <property type="term" value="F:phosphoglycolate phosphatase activity"/>
    <property type="evidence" value="ECO:0007669"/>
    <property type="project" value="UniProtKB-UniRule"/>
</dbReference>
<dbReference type="UniPathway" id="UPA00865">
    <property type="reaction ID" value="UER00834"/>
</dbReference>
<dbReference type="EC" id="3.1.3.18" evidence="5 10"/>
<dbReference type="SUPFAM" id="SSF56784">
    <property type="entry name" value="HAD-like"/>
    <property type="match status" value="1"/>
</dbReference>
<dbReference type="GO" id="GO:0046295">
    <property type="term" value="P:glycolate biosynthetic process"/>
    <property type="evidence" value="ECO:0007669"/>
    <property type="project" value="UniProtKB-UniRule"/>
</dbReference>
<dbReference type="GO" id="GO:0005975">
    <property type="term" value="P:carbohydrate metabolic process"/>
    <property type="evidence" value="ECO:0007669"/>
    <property type="project" value="InterPro"/>
</dbReference>
<dbReference type="SFLD" id="SFLDS00003">
    <property type="entry name" value="Haloacid_Dehalogenase"/>
    <property type="match status" value="1"/>
</dbReference>
<evidence type="ECO:0000256" key="1">
    <source>
        <dbReference type="ARBA" id="ARBA00000830"/>
    </source>
</evidence>
<feature type="active site" description="Nucleophile" evidence="10">
    <location>
        <position position="14"/>
    </location>
</feature>
<keyword evidence="9 10" id="KW-0119">Carbohydrate metabolism</keyword>
<dbReference type="GO" id="GO:0005829">
    <property type="term" value="C:cytosol"/>
    <property type="evidence" value="ECO:0007669"/>
    <property type="project" value="TreeGrafter"/>
</dbReference>
<dbReference type="PANTHER" id="PTHR43434">
    <property type="entry name" value="PHOSPHOGLYCOLATE PHOSPHATASE"/>
    <property type="match status" value="1"/>
</dbReference>
<feature type="binding site" evidence="10">
    <location>
        <position position="16"/>
    </location>
    <ligand>
        <name>Mg(2+)</name>
        <dbReference type="ChEBI" id="CHEBI:18420"/>
    </ligand>
</feature>
<gene>
    <name evidence="11" type="ORF">FHS55_000660</name>
</gene>
<comment type="function">
    <text evidence="10">Specifically catalyzes the dephosphorylation of 2-phosphoglycolate. Is involved in the dissimilation of the intracellular 2-phosphoglycolate formed during the DNA repair of 3'-phosphoglycolate ends, a major class of DNA lesions induced by oxidative stress.</text>
</comment>
<dbReference type="InterPro" id="IPR006439">
    <property type="entry name" value="HAD-SF_hydro_IA"/>
</dbReference>
<feature type="binding site" evidence="10">
    <location>
        <position position="176"/>
    </location>
    <ligand>
        <name>Mg(2+)</name>
        <dbReference type="ChEBI" id="CHEBI:18420"/>
    </ligand>
</feature>
<dbReference type="InterPro" id="IPR041492">
    <property type="entry name" value="HAD_2"/>
</dbReference>
<comment type="catalytic activity">
    <reaction evidence="1 10">
        <text>2-phosphoglycolate + H2O = glycolate + phosphate</text>
        <dbReference type="Rhea" id="RHEA:14369"/>
        <dbReference type="ChEBI" id="CHEBI:15377"/>
        <dbReference type="ChEBI" id="CHEBI:29805"/>
        <dbReference type="ChEBI" id="CHEBI:43474"/>
        <dbReference type="ChEBI" id="CHEBI:58033"/>
        <dbReference type="EC" id="3.1.3.18"/>
    </reaction>
</comment>
<evidence type="ECO:0000256" key="4">
    <source>
        <dbReference type="ARBA" id="ARBA00006171"/>
    </source>
</evidence>
<comment type="pathway">
    <text evidence="3 10">Organic acid metabolism; glycolate biosynthesis; glycolate from 2-phosphoglycolate: step 1/1.</text>
</comment>
<evidence type="ECO:0000256" key="7">
    <source>
        <dbReference type="ARBA" id="ARBA00022801"/>
    </source>
</evidence>
<evidence type="ECO:0000256" key="2">
    <source>
        <dbReference type="ARBA" id="ARBA00001946"/>
    </source>
</evidence>
<feature type="binding site" evidence="10">
    <location>
        <position position="14"/>
    </location>
    <ligand>
        <name>Mg(2+)</name>
        <dbReference type="ChEBI" id="CHEBI:18420"/>
    </ligand>
</feature>
<dbReference type="NCBIfam" id="TIGR01549">
    <property type="entry name" value="HAD-SF-IA-v1"/>
    <property type="match status" value="1"/>
</dbReference>